<evidence type="ECO:0000256" key="7">
    <source>
        <dbReference type="ARBA" id="ARBA00023004"/>
    </source>
</evidence>
<feature type="domain" description="4Fe-4S ferredoxin-type" evidence="9">
    <location>
        <begin position="22"/>
        <end position="52"/>
    </location>
</feature>
<evidence type="ECO:0000256" key="4">
    <source>
        <dbReference type="ARBA" id="ARBA00022723"/>
    </source>
</evidence>
<keyword evidence="4" id="KW-0479">Metal-binding</keyword>
<evidence type="ECO:0000256" key="3">
    <source>
        <dbReference type="ARBA" id="ARBA00022485"/>
    </source>
</evidence>
<keyword evidence="11" id="KW-1185">Reference proteome</keyword>
<keyword evidence="7" id="KW-0408">Iron</keyword>
<protein>
    <submittedName>
        <fullName evidence="10">Heterodisulfide reductase</fullName>
    </submittedName>
</protein>
<dbReference type="SUPFAM" id="SSF54862">
    <property type="entry name" value="4Fe-4S ferredoxins"/>
    <property type="match status" value="2"/>
</dbReference>
<reference evidence="10 11" key="1">
    <citation type="submission" date="2013-11" db="EMBL/GenBank/DDBJ databases">
        <title>Metagenomic analysis of a methanogenic consortium involved in long chain n-alkane degradation.</title>
        <authorList>
            <person name="Davidova I.A."/>
            <person name="Callaghan A.V."/>
            <person name="Wawrik B."/>
            <person name="Pruitt S."/>
            <person name="Marks C."/>
            <person name="Duncan K.E."/>
            <person name="Suflita J.M."/>
        </authorList>
    </citation>
    <scope>NUCLEOTIDE SEQUENCE [LARGE SCALE GENOMIC DNA]</scope>
    <source>
        <strain evidence="10 11">SPR</strain>
    </source>
</reference>
<dbReference type="SUPFAM" id="SSF51905">
    <property type="entry name" value="FAD/NAD(P)-binding domain"/>
    <property type="match status" value="1"/>
</dbReference>
<dbReference type="STRING" id="1429043.X474_06540"/>
<sequence>MTLSEVESVHGEAGNFTVQVKKHPRYVDMDKCIACGACTEKCPKKVDDVFQGGLGKRKAIHVKFAQAVPLKYVIDPENCIYLTKGKCGVCSKVCPTGAINYEDKEETITLDVGAVVMTLGSECYDPNKLDIYGYGKNKNVITSLEFERMLAAAGPFAGHLTRVSDKSDPKKIAFLQCVGSRNTHANASSHCSSVCCSFAVKEAVMAKEHGGEDLDTAIFYIDMRTQGKDVERYYERAKELGVRFVKSRIPSLPKGSEDPERTVIEYTDPTGRHISEEFDLVVLSVGYAISEAVRLQAEKLGIELKPGEYPDTDSFNPVRTMRPGVFMAGSLQAPKDIPFSVIDASACAGEASGLLSEVRGALSKEVILPEEIDVKGDAPRIGVFICNCGTNIAGVVDCPQVSEYASGLPNVVHVEENLFSCSQDTQDKIAATIKEKDLNRVVVAACTPRTHEPLFQETLINAGLNKYLFEMANIRNQCSWCHSKEPEKATAKAKDLVRMSVARAGLLKPLEESELALNNAGLVVGGGLAGMTAALSLANQGFKVYLVEREETLGGNASRLGRTWRGEDVQEKLAALVKQVEEDPLVEVFLKTTISHVDGFVGNFKTALATPEGAKEVEHGACIIATGATELNTEDYLHNKDPRVLTGMELEDRLAEGELGLEGPNGVAFLQCVGSRTPERIYCSKVCCTQSLVNALRIKEIEPERPVFIIYRDIRAYGLREEVYRKAREAGVYFIRYDHVKGLDVSQEPDSLRLKLTDLDLGSELKIKAAMLVLASAMATDPVSDPELAQMFKVAQNQDGFFQEAHAKLKPVEFATDGVFVCGLAHSPQPMEETTAQGQAAAARAAVLLSSTGLAVGGSVAEIDENKCVGCGVCVDVCPYQAISMDLEKMKAQVNEATCKGCGTCAASCRSGAPQLKGFTQEAIMAQIAAL</sequence>
<comment type="caution">
    <text evidence="10">The sequence shown here is derived from an EMBL/GenBank/DDBJ whole genome shotgun (WGS) entry which is preliminary data.</text>
</comment>
<evidence type="ECO:0000313" key="10">
    <source>
        <dbReference type="EMBL" id="KIX14797.1"/>
    </source>
</evidence>
<evidence type="ECO:0000256" key="6">
    <source>
        <dbReference type="ARBA" id="ARBA00023002"/>
    </source>
</evidence>
<keyword evidence="5" id="KW-0285">Flavoprotein</keyword>
<dbReference type="InterPro" id="IPR039650">
    <property type="entry name" value="HdrA-like"/>
</dbReference>
<keyword evidence="3" id="KW-0004">4Fe-4S</keyword>
<gene>
    <name evidence="10" type="ORF">X474_06540</name>
</gene>
<dbReference type="GO" id="GO:0016491">
    <property type="term" value="F:oxidoreductase activity"/>
    <property type="evidence" value="ECO:0007669"/>
    <property type="project" value="UniProtKB-KW"/>
</dbReference>
<evidence type="ECO:0000256" key="2">
    <source>
        <dbReference type="ARBA" id="ARBA00006561"/>
    </source>
</evidence>
<evidence type="ECO:0000259" key="9">
    <source>
        <dbReference type="PROSITE" id="PS51379"/>
    </source>
</evidence>
<dbReference type="Gene3D" id="3.50.50.60">
    <property type="entry name" value="FAD/NAD(P)-binding domain"/>
    <property type="match status" value="1"/>
</dbReference>
<evidence type="ECO:0000256" key="8">
    <source>
        <dbReference type="ARBA" id="ARBA00023014"/>
    </source>
</evidence>
<dbReference type="EMBL" id="AZAC01000008">
    <property type="protein sequence ID" value="KIX14797.1"/>
    <property type="molecule type" value="Genomic_DNA"/>
</dbReference>
<keyword evidence="6" id="KW-0560">Oxidoreductase</keyword>
<dbReference type="PROSITE" id="PS00198">
    <property type="entry name" value="4FE4S_FER_1"/>
    <property type="match status" value="2"/>
</dbReference>
<dbReference type="AlphaFoldDB" id="A0A0D2GJ09"/>
<dbReference type="Proteomes" id="UP000032233">
    <property type="component" value="Unassembled WGS sequence"/>
</dbReference>
<dbReference type="PROSITE" id="PS51379">
    <property type="entry name" value="4FE4S_FER_2"/>
    <property type="match status" value="4"/>
</dbReference>
<dbReference type="SUPFAM" id="SSF51971">
    <property type="entry name" value="Nucleotide-binding domain"/>
    <property type="match status" value="1"/>
</dbReference>
<dbReference type="GO" id="GO:0046872">
    <property type="term" value="F:metal ion binding"/>
    <property type="evidence" value="ECO:0007669"/>
    <property type="project" value="UniProtKB-KW"/>
</dbReference>
<comment type="similarity">
    <text evidence="2">Belongs to the HdrA family.</text>
</comment>
<dbReference type="InterPro" id="IPR036188">
    <property type="entry name" value="FAD/NAD-bd_sf"/>
</dbReference>
<feature type="domain" description="4Fe-4S ferredoxin-type" evidence="9">
    <location>
        <begin position="70"/>
        <end position="104"/>
    </location>
</feature>
<feature type="domain" description="4Fe-4S ferredoxin-type" evidence="9">
    <location>
        <begin position="859"/>
        <end position="888"/>
    </location>
</feature>
<name>A0A0D2GJ09_9BACT</name>
<comment type="cofactor">
    <cofactor evidence="1">
        <name>FAD</name>
        <dbReference type="ChEBI" id="CHEBI:57692"/>
    </cofactor>
</comment>
<keyword evidence="5" id="KW-0274">FAD</keyword>
<dbReference type="Pfam" id="PF12838">
    <property type="entry name" value="Fer4_7"/>
    <property type="match status" value="2"/>
</dbReference>
<dbReference type="Pfam" id="PF12831">
    <property type="entry name" value="FAD_oxidored"/>
    <property type="match status" value="1"/>
</dbReference>
<organism evidence="10 11">
    <name type="scientific">Dethiosulfatarculus sandiegensis</name>
    <dbReference type="NCBI Taxonomy" id="1429043"/>
    <lineage>
        <taxon>Bacteria</taxon>
        <taxon>Pseudomonadati</taxon>
        <taxon>Thermodesulfobacteriota</taxon>
        <taxon>Desulfarculia</taxon>
        <taxon>Desulfarculales</taxon>
        <taxon>Desulfarculaceae</taxon>
        <taxon>Dethiosulfatarculus</taxon>
    </lineage>
</organism>
<dbReference type="Gene3D" id="3.30.70.20">
    <property type="match status" value="2"/>
</dbReference>
<evidence type="ECO:0000256" key="5">
    <source>
        <dbReference type="ARBA" id="ARBA00022827"/>
    </source>
</evidence>
<accession>A0A0D2GJ09</accession>
<evidence type="ECO:0000313" key="11">
    <source>
        <dbReference type="Proteomes" id="UP000032233"/>
    </source>
</evidence>
<feature type="domain" description="4Fe-4S ferredoxin-type" evidence="9">
    <location>
        <begin position="890"/>
        <end position="919"/>
    </location>
</feature>
<dbReference type="InterPro" id="IPR017896">
    <property type="entry name" value="4Fe4S_Fe-S-bd"/>
</dbReference>
<dbReference type="InParanoid" id="A0A0D2GJ09"/>
<dbReference type="PANTHER" id="PTHR43498:SF1">
    <property type="entry name" value="COB--COM HETERODISULFIDE REDUCTASE IRON-SULFUR SUBUNIT A"/>
    <property type="match status" value="1"/>
</dbReference>
<dbReference type="PANTHER" id="PTHR43498">
    <property type="entry name" value="FERREDOXIN:COB-COM HETERODISULFIDE REDUCTASE SUBUNIT A"/>
    <property type="match status" value="1"/>
</dbReference>
<evidence type="ECO:0000256" key="1">
    <source>
        <dbReference type="ARBA" id="ARBA00001974"/>
    </source>
</evidence>
<proteinExistence type="inferred from homology"/>
<keyword evidence="8" id="KW-0411">Iron-sulfur</keyword>
<dbReference type="GO" id="GO:0051539">
    <property type="term" value="F:4 iron, 4 sulfur cluster binding"/>
    <property type="evidence" value="ECO:0007669"/>
    <property type="project" value="UniProtKB-KW"/>
</dbReference>
<dbReference type="PATRIC" id="fig|1429043.3.peg.1387"/>
<dbReference type="InterPro" id="IPR017900">
    <property type="entry name" value="4Fe4S_Fe_S_CS"/>
</dbReference>